<feature type="binding site" evidence="5">
    <location>
        <position position="102"/>
    </location>
    <ligand>
        <name>substrate</name>
    </ligand>
</feature>
<evidence type="ECO:0000259" key="6">
    <source>
        <dbReference type="Pfam" id="PF00692"/>
    </source>
</evidence>
<feature type="binding site" evidence="5">
    <location>
        <begin position="89"/>
        <end position="91"/>
    </location>
    <ligand>
        <name>substrate</name>
    </ligand>
</feature>
<sequence length="173" mass="18057">MSPSVVGVFVEQNQVSSEGARGAGVDRPVVKIKRLDPSAVVPTYAHHDDAGADVAASETVTLQPGERRLVSTGIAIELPEGYACFVHPRSGLAHKHGVSIVNAPGTIDAGYRGEIKVNLINLDPANAVTVNPRDRIGQLVIQQVSHARFVEADELGESERGVGGHGSTGGLRG</sequence>
<keyword evidence="3 5" id="KW-0546">Nucleotide metabolism</keyword>
<dbReference type="Gene3D" id="2.70.40.10">
    <property type="match status" value="1"/>
</dbReference>
<dbReference type="Pfam" id="PF00692">
    <property type="entry name" value="dUTPase"/>
    <property type="match status" value="1"/>
</dbReference>
<dbReference type="HAMAP" id="MF_00116">
    <property type="entry name" value="dUTPase_bact"/>
    <property type="match status" value="1"/>
</dbReference>
<dbReference type="SUPFAM" id="SSF51283">
    <property type="entry name" value="dUTPase-like"/>
    <property type="match status" value="1"/>
</dbReference>
<evidence type="ECO:0000256" key="4">
    <source>
        <dbReference type="ARBA" id="ARBA00047686"/>
    </source>
</evidence>
<reference evidence="7 8" key="1">
    <citation type="submission" date="2018-05" db="EMBL/GenBank/DDBJ databases">
        <title>Draft Genome Sequence of Arthrobacter cumminsii IME1328, Isolated from a Patient Who Suffered from Foot Ulcers in China.</title>
        <authorList>
            <person name="Li M."/>
            <person name="Jiang Z."/>
            <person name="Sun Q."/>
            <person name="Tong Y."/>
        </authorList>
    </citation>
    <scope>NUCLEOTIDE SEQUENCE [LARGE SCALE GENOMIC DNA]</scope>
    <source>
        <strain evidence="7 8">IME1328</strain>
    </source>
</reference>
<dbReference type="NCBIfam" id="TIGR00576">
    <property type="entry name" value="dut"/>
    <property type="match status" value="1"/>
</dbReference>
<dbReference type="NCBIfam" id="NF001862">
    <property type="entry name" value="PRK00601.1"/>
    <property type="match status" value="1"/>
</dbReference>
<organism evidence="7 8">
    <name type="scientific">Pseudoglutamicibacter cumminsii</name>
    <dbReference type="NCBI Taxonomy" id="156979"/>
    <lineage>
        <taxon>Bacteria</taxon>
        <taxon>Bacillati</taxon>
        <taxon>Actinomycetota</taxon>
        <taxon>Actinomycetes</taxon>
        <taxon>Micrococcales</taxon>
        <taxon>Micrococcaceae</taxon>
        <taxon>Pseudoglutamicibacter</taxon>
    </lineage>
</organism>
<dbReference type="EC" id="3.6.1.23" evidence="5"/>
<dbReference type="CDD" id="cd07557">
    <property type="entry name" value="trimeric_dUTPase"/>
    <property type="match status" value="1"/>
</dbReference>
<comment type="pathway">
    <text evidence="5">Pyrimidine metabolism; dUMP biosynthesis; dUMP from dCTP (dUTP route): step 2/2.</text>
</comment>
<dbReference type="PANTHER" id="PTHR11241">
    <property type="entry name" value="DEOXYURIDINE 5'-TRIPHOSPHATE NUCLEOTIDOHYDROLASE"/>
    <property type="match status" value="1"/>
</dbReference>
<proteinExistence type="inferred from homology"/>
<evidence type="ECO:0000256" key="5">
    <source>
        <dbReference type="HAMAP-Rule" id="MF_00116"/>
    </source>
</evidence>
<gene>
    <name evidence="5" type="primary">dut</name>
    <name evidence="7" type="ORF">CAY35_03505</name>
</gene>
<feature type="domain" description="dUTPase-like" evidence="6">
    <location>
        <begin position="40"/>
        <end position="169"/>
    </location>
</feature>
<keyword evidence="5" id="KW-0460">Magnesium</keyword>
<comment type="function">
    <text evidence="5">This enzyme is involved in nucleotide metabolism: it produces dUMP, the immediate precursor of thymidine nucleotides and it decreases the intracellular concentration of dUTP so that uracil cannot be incorporated into DNA.</text>
</comment>
<evidence type="ECO:0000256" key="1">
    <source>
        <dbReference type="ARBA" id="ARBA00006581"/>
    </source>
</evidence>
<keyword evidence="2 5" id="KW-0378">Hydrolase</keyword>
<comment type="cofactor">
    <cofactor evidence="5">
        <name>Mg(2+)</name>
        <dbReference type="ChEBI" id="CHEBI:18420"/>
    </cofactor>
</comment>
<evidence type="ECO:0000313" key="7">
    <source>
        <dbReference type="EMBL" id="PWI28095.1"/>
    </source>
</evidence>
<comment type="similarity">
    <text evidence="1 5">Belongs to the dUTPase family.</text>
</comment>
<accession>A0ABX5L8R9</accession>
<comment type="caution">
    <text evidence="5">Lacks conserved residue(s) required for the propagation of feature annotation.</text>
</comment>
<keyword evidence="8" id="KW-1185">Reference proteome</keyword>
<evidence type="ECO:0000313" key="8">
    <source>
        <dbReference type="Proteomes" id="UP000245514"/>
    </source>
</evidence>
<protein>
    <recommendedName>
        <fullName evidence="5">Deoxyuridine 5'-triphosphate nucleotidohydrolase</fullName>
        <shortName evidence="5">dUTPase</shortName>
        <ecNumber evidence="5">3.6.1.23</ecNumber>
    </recommendedName>
    <alternativeName>
        <fullName evidence="5">dUTP pyrophosphatase</fullName>
    </alternativeName>
</protein>
<keyword evidence="5" id="KW-0479">Metal-binding</keyword>
<comment type="caution">
    <text evidence="7">The sequence shown here is derived from an EMBL/GenBank/DDBJ whole genome shotgun (WGS) entry which is preliminary data.</text>
</comment>
<evidence type="ECO:0000256" key="3">
    <source>
        <dbReference type="ARBA" id="ARBA00023080"/>
    </source>
</evidence>
<dbReference type="InterPro" id="IPR033704">
    <property type="entry name" value="dUTPase_trimeric"/>
</dbReference>
<dbReference type="InterPro" id="IPR036157">
    <property type="entry name" value="dUTPase-like_sf"/>
</dbReference>
<name>A0ABX5L8R9_9MICC</name>
<dbReference type="EMBL" id="QFWG01000003">
    <property type="protein sequence ID" value="PWI28095.1"/>
    <property type="molecule type" value="Genomic_DNA"/>
</dbReference>
<dbReference type="InterPro" id="IPR008181">
    <property type="entry name" value="dUTPase"/>
</dbReference>
<evidence type="ECO:0000256" key="2">
    <source>
        <dbReference type="ARBA" id="ARBA00022801"/>
    </source>
</evidence>
<feature type="binding site" evidence="5">
    <location>
        <begin position="106"/>
        <end position="108"/>
    </location>
    <ligand>
        <name>substrate</name>
    </ligand>
</feature>
<dbReference type="InterPro" id="IPR029054">
    <property type="entry name" value="dUTPase-like"/>
</dbReference>
<dbReference type="PANTHER" id="PTHR11241:SF0">
    <property type="entry name" value="DEOXYURIDINE 5'-TRIPHOSPHATE NUCLEOTIDOHYDROLASE"/>
    <property type="match status" value="1"/>
</dbReference>
<dbReference type="Proteomes" id="UP000245514">
    <property type="component" value="Unassembled WGS sequence"/>
</dbReference>
<comment type="catalytic activity">
    <reaction evidence="4 5">
        <text>dUTP + H2O = dUMP + diphosphate + H(+)</text>
        <dbReference type="Rhea" id="RHEA:10248"/>
        <dbReference type="ChEBI" id="CHEBI:15377"/>
        <dbReference type="ChEBI" id="CHEBI:15378"/>
        <dbReference type="ChEBI" id="CHEBI:33019"/>
        <dbReference type="ChEBI" id="CHEBI:61555"/>
        <dbReference type="ChEBI" id="CHEBI:246422"/>
        <dbReference type="EC" id="3.6.1.23"/>
    </reaction>
</comment>